<dbReference type="CDD" id="cd00082">
    <property type="entry name" value="HisKA"/>
    <property type="match status" value="1"/>
</dbReference>
<dbReference type="GO" id="GO:0000155">
    <property type="term" value="F:phosphorelay sensor kinase activity"/>
    <property type="evidence" value="ECO:0007669"/>
    <property type="project" value="InterPro"/>
</dbReference>
<reference evidence="14 15" key="2">
    <citation type="submission" date="2018-12" db="EMBL/GenBank/DDBJ databases">
        <title>Simiduia agarivorans gen. nov., sp. nov., a marine, agarolytic bacterium isolated from shallow coastal water from Keelung, Taiwan.</title>
        <authorList>
            <person name="Shieh W.Y."/>
        </authorList>
    </citation>
    <scope>NUCLEOTIDE SEQUENCE [LARGE SCALE GENOMIC DNA]</scope>
    <source>
        <strain evidence="14 15">GTF-13</strain>
    </source>
</reference>
<dbReference type="InterPro" id="IPR036890">
    <property type="entry name" value="HATPase_C_sf"/>
</dbReference>
<dbReference type="GO" id="GO:0005886">
    <property type="term" value="C:plasma membrane"/>
    <property type="evidence" value="ECO:0007669"/>
    <property type="project" value="TreeGrafter"/>
</dbReference>
<keyword evidence="10 11" id="KW-0472">Membrane</keyword>
<keyword evidence="5" id="KW-0808">Transferase</keyword>
<comment type="catalytic activity">
    <reaction evidence="1">
        <text>ATP + protein L-histidine = ADP + protein N-phospho-L-histidine.</text>
        <dbReference type="EC" id="2.7.13.3"/>
    </reaction>
</comment>
<keyword evidence="6 11" id="KW-0812">Transmembrane</keyword>
<evidence type="ECO:0000256" key="7">
    <source>
        <dbReference type="ARBA" id="ARBA00022777"/>
    </source>
</evidence>
<dbReference type="EC" id="2.7.13.3" evidence="3"/>
<dbReference type="SUPFAM" id="SSF55874">
    <property type="entry name" value="ATPase domain of HSP90 chaperone/DNA topoisomerase II/histidine kinase"/>
    <property type="match status" value="1"/>
</dbReference>
<dbReference type="PRINTS" id="PR00344">
    <property type="entry name" value="BCTRLSENSOR"/>
</dbReference>
<keyword evidence="9" id="KW-0902">Two-component regulatory system</keyword>
<name>A0A3P3VPS2_9GAMM</name>
<accession>A0A3P3VPS2</accession>
<comment type="subcellular location">
    <subcellularLocation>
        <location evidence="2">Membrane</location>
    </subcellularLocation>
</comment>
<evidence type="ECO:0000313" key="15">
    <source>
        <dbReference type="Proteomes" id="UP000280792"/>
    </source>
</evidence>
<dbReference type="CDD" id="cd06225">
    <property type="entry name" value="HAMP"/>
    <property type="match status" value="1"/>
</dbReference>
<evidence type="ECO:0000256" key="8">
    <source>
        <dbReference type="ARBA" id="ARBA00022989"/>
    </source>
</evidence>
<evidence type="ECO:0000256" key="2">
    <source>
        <dbReference type="ARBA" id="ARBA00004370"/>
    </source>
</evidence>
<dbReference type="InterPro" id="IPR004358">
    <property type="entry name" value="Sig_transdc_His_kin-like_C"/>
</dbReference>
<evidence type="ECO:0000256" key="1">
    <source>
        <dbReference type="ARBA" id="ARBA00000085"/>
    </source>
</evidence>
<dbReference type="PROSITE" id="PS50885">
    <property type="entry name" value="HAMP"/>
    <property type="match status" value="1"/>
</dbReference>
<dbReference type="SMART" id="SM00304">
    <property type="entry name" value="HAMP"/>
    <property type="match status" value="1"/>
</dbReference>
<dbReference type="EMBL" id="QWEZ01000002">
    <property type="protein sequence ID" value="RRJ82823.1"/>
    <property type="molecule type" value="Genomic_DNA"/>
</dbReference>
<evidence type="ECO:0000256" key="9">
    <source>
        <dbReference type="ARBA" id="ARBA00023012"/>
    </source>
</evidence>
<evidence type="ECO:0000256" key="6">
    <source>
        <dbReference type="ARBA" id="ARBA00022692"/>
    </source>
</evidence>
<evidence type="ECO:0000259" key="13">
    <source>
        <dbReference type="PROSITE" id="PS50885"/>
    </source>
</evidence>
<dbReference type="RefSeq" id="WP_125016918.1">
    <property type="nucleotide sequence ID" value="NZ_QWEZ01000002.1"/>
</dbReference>
<sequence length="487" mass="54305">MLSLLSDLSYRVKVPISLALAILISGLVITVVLIGQGERDLRDDLFESARDVGGVLSNTLTPLMRHDDLWQAYRMLHHATEESGLASQRLLLVVDNQQQVYVSNQPRRFPVKADPGQGNPEVGQLLKRLQQDALITDQLYSQRSDQNLYVVLSLVDDRVRIGWLIMGYPKSLLTSRLYDLYWRVTFSAFAVIVLLIPVGWWIGKQMVKPLSLLHQSMAQVGQTPLSEIAYQPPRRKDEIGKLGEQFGQMLDSLAEKERLEYQMVASERLTAIGRVAAGVAHEINNPLGGMLNALNTFKRFSQADPVAAKTASLIERGLIQIKDTVSVLLVQARAQSHPFTPKDIYDVIALLAADARKMGVQLDFQTEGDKPTELPSTPIRQILINLTLNAIHASSERSTVKGMIRFAPEGILISVENSGPTIPTEKLGRLFEPFVTDNPRAHGHGLGLWVTYQLVQQLKGEVVVVSEDGLTRFYVHLPEIERSEEVK</sequence>
<dbReference type="Gene3D" id="3.30.565.10">
    <property type="entry name" value="Histidine kinase-like ATPase, C-terminal domain"/>
    <property type="match status" value="1"/>
</dbReference>
<evidence type="ECO:0000256" key="3">
    <source>
        <dbReference type="ARBA" id="ARBA00012438"/>
    </source>
</evidence>
<evidence type="ECO:0000256" key="5">
    <source>
        <dbReference type="ARBA" id="ARBA00022679"/>
    </source>
</evidence>
<organism evidence="14 15">
    <name type="scientific">Aestuariirhabdus litorea</name>
    <dbReference type="NCBI Taxonomy" id="2528527"/>
    <lineage>
        <taxon>Bacteria</taxon>
        <taxon>Pseudomonadati</taxon>
        <taxon>Pseudomonadota</taxon>
        <taxon>Gammaproteobacteria</taxon>
        <taxon>Oceanospirillales</taxon>
        <taxon>Aestuariirhabdaceae</taxon>
        <taxon>Aestuariirhabdus</taxon>
    </lineage>
</organism>
<proteinExistence type="predicted"/>
<dbReference type="InterPro" id="IPR005467">
    <property type="entry name" value="His_kinase_dom"/>
</dbReference>
<dbReference type="InterPro" id="IPR003660">
    <property type="entry name" value="HAMP_dom"/>
</dbReference>
<dbReference type="InterPro" id="IPR003661">
    <property type="entry name" value="HisK_dim/P_dom"/>
</dbReference>
<dbReference type="PROSITE" id="PS50109">
    <property type="entry name" value="HIS_KIN"/>
    <property type="match status" value="1"/>
</dbReference>
<gene>
    <name evidence="14" type="ORF">D0544_13310</name>
</gene>
<dbReference type="Gene3D" id="6.10.340.10">
    <property type="match status" value="1"/>
</dbReference>
<protein>
    <recommendedName>
        <fullName evidence="3">histidine kinase</fullName>
        <ecNumber evidence="3">2.7.13.3</ecNumber>
    </recommendedName>
</protein>
<feature type="transmembrane region" description="Helical" evidence="11">
    <location>
        <begin position="180"/>
        <end position="202"/>
    </location>
</feature>
<dbReference type="Gene3D" id="1.10.287.130">
    <property type="match status" value="1"/>
</dbReference>
<dbReference type="SMART" id="SM00387">
    <property type="entry name" value="HATPase_c"/>
    <property type="match status" value="1"/>
</dbReference>
<dbReference type="Proteomes" id="UP000280792">
    <property type="component" value="Unassembled WGS sequence"/>
</dbReference>
<dbReference type="Pfam" id="PF00672">
    <property type="entry name" value="HAMP"/>
    <property type="match status" value="1"/>
</dbReference>
<dbReference type="InterPro" id="IPR003594">
    <property type="entry name" value="HATPase_dom"/>
</dbReference>
<dbReference type="PANTHER" id="PTHR45436">
    <property type="entry name" value="SENSOR HISTIDINE KINASE YKOH"/>
    <property type="match status" value="1"/>
</dbReference>
<keyword evidence="7 14" id="KW-0418">Kinase</keyword>
<evidence type="ECO:0000256" key="10">
    <source>
        <dbReference type="ARBA" id="ARBA00023136"/>
    </source>
</evidence>
<feature type="domain" description="Histidine kinase" evidence="12">
    <location>
        <begin position="278"/>
        <end position="481"/>
    </location>
</feature>
<keyword evidence="15" id="KW-1185">Reference proteome</keyword>
<dbReference type="PANTHER" id="PTHR45436:SF5">
    <property type="entry name" value="SENSOR HISTIDINE KINASE TRCS"/>
    <property type="match status" value="1"/>
</dbReference>
<dbReference type="AlphaFoldDB" id="A0A3P3VPS2"/>
<evidence type="ECO:0000256" key="11">
    <source>
        <dbReference type="SAM" id="Phobius"/>
    </source>
</evidence>
<evidence type="ECO:0000259" key="12">
    <source>
        <dbReference type="PROSITE" id="PS50109"/>
    </source>
</evidence>
<keyword evidence="8 11" id="KW-1133">Transmembrane helix</keyword>
<dbReference type="SUPFAM" id="SSF47384">
    <property type="entry name" value="Homodimeric domain of signal transducing histidine kinase"/>
    <property type="match status" value="1"/>
</dbReference>
<dbReference type="InterPro" id="IPR050428">
    <property type="entry name" value="TCS_sensor_his_kinase"/>
</dbReference>
<reference evidence="14 15" key="1">
    <citation type="submission" date="2018-08" db="EMBL/GenBank/DDBJ databases">
        <authorList>
            <person name="Khan S.A."/>
        </authorList>
    </citation>
    <scope>NUCLEOTIDE SEQUENCE [LARGE SCALE GENOMIC DNA]</scope>
    <source>
        <strain evidence="14 15">GTF-13</strain>
    </source>
</reference>
<comment type="caution">
    <text evidence="14">The sequence shown here is derived from an EMBL/GenBank/DDBJ whole genome shotgun (WGS) entry which is preliminary data.</text>
</comment>
<dbReference type="InterPro" id="IPR036097">
    <property type="entry name" value="HisK_dim/P_sf"/>
</dbReference>
<feature type="transmembrane region" description="Helical" evidence="11">
    <location>
        <begin position="12"/>
        <end position="34"/>
    </location>
</feature>
<evidence type="ECO:0000313" key="14">
    <source>
        <dbReference type="EMBL" id="RRJ82823.1"/>
    </source>
</evidence>
<keyword evidence="4" id="KW-0597">Phosphoprotein</keyword>
<feature type="domain" description="HAMP" evidence="13">
    <location>
        <begin position="204"/>
        <end position="258"/>
    </location>
</feature>
<dbReference type="Pfam" id="PF02518">
    <property type="entry name" value="HATPase_c"/>
    <property type="match status" value="1"/>
</dbReference>
<dbReference type="SMART" id="SM00388">
    <property type="entry name" value="HisKA"/>
    <property type="match status" value="1"/>
</dbReference>
<evidence type="ECO:0000256" key="4">
    <source>
        <dbReference type="ARBA" id="ARBA00022553"/>
    </source>
</evidence>